<dbReference type="SFLD" id="SFLDF00027">
    <property type="entry name" value="p-type_atpase"/>
    <property type="match status" value="1"/>
</dbReference>
<keyword evidence="2 8" id="KW-0812">Transmembrane</keyword>
<dbReference type="InterPro" id="IPR008250">
    <property type="entry name" value="ATPase_P-typ_transduc_dom_A_sf"/>
</dbReference>
<keyword evidence="11" id="KW-1185">Reference proteome</keyword>
<dbReference type="InterPro" id="IPR001757">
    <property type="entry name" value="P_typ_ATPase"/>
</dbReference>
<dbReference type="PRINTS" id="PR00119">
    <property type="entry name" value="CATATPASE"/>
</dbReference>
<evidence type="ECO:0000256" key="3">
    <source>
        <dbReference type="ARBA" id="ARBA00022741"/>
    </source>
</evidence>
<dbReference type="Pfam" id="PF00690">
    <property type="entry name" value="Cation_ATPase_N"/>
    <property type="match status" value="1"/>
</dbReference>
<dbReference type="Gene3D" id="3.40.50.1000">
    <property type="entry name" value="HAD superfamily/HAD-like"/>
    <property type="match status" value="1"/>
</dbReference>
<feature type="domain" description="Cation-transporting P-type ATPase N-terminal" evidence="9">
    <location>
        <begin position="6"/>
        <end position="73"/>
    </location>
</feature>
<accession>A0ABT6MNL4</accession>
<evidence type="ECO:0000256" key="5">
    <source>
        <dbReference type="ARBA" id="ARBA00022967"/>
    </source>
</evidence>
<dbReference type="SUPFAM" id="SSF81665">
    <property type="entry name" value="Calcium ATPase, transmembrane domain M"/>
    <property type="match status" value="1"/>
</dbReference>
<keyword evidence="4" id="KW-0067">ATP-binding</keyword>
<dbReference type="InterPro" id="IPR023214">
    <property type="entry name" value="HAD_sf"/>
</dbReference>
<evidence type="ECO:0000256" key="7">
    <source>
        <dbReference type="ARBA" id="ARBA00023136"/>
    </source>
</evidence>
<dbReference type="EMBL" id="JARYGX010000009">
    <property type="protein sequence ID" value="MDH7452176.1"/>
    <property type="molecule type" value="Genomic_DNA"/>
</dbReference>
<keyword evidence="7 8" id="KW-0472">Membrane</keyword>
<keyword evidence="5" id="KW-1278">Translocase</keyword>
<evidence type="ECO:0000256" key="6">
    <source>
        <dbReference type="ARBA" id="ARBA00022989"/>
    </source>
</evidence>
<dbReference type="SFLD" id="SFLDS00003">
    <property type="entry name" value="Haloacid_Dehalogenase"/>
    <property type="match status" value="1"/>
</dbReference>
<dbReference type="Gene3D" id="1.20.1110.10">
    <property type="entry name" value="Calcium-transporting ATPase, transmembrane domain"/>
    <property type="match status" value="1"/>
</dbReference>
<evidence type="ECO:0000256" key="1">
    <source>
        <dbReference type="ARBA" id="ARBA00004141"/>
    </source>
</evidence>
<dbReference type="Gene3D" id="3.40.1110.10">
    <property type="entry name" value="Calcium-transporting ATPase, cytoplasmic domain N"/>
    <property type="match status" value="1"/>
</dbReference>
<dbReference type="InterPro" id="IPR023298">
    <property type="entry name" value="ATPase_P-typ_TM_dom_sf"/>
</dbReference>
<keyword evidence="6 8" id="KW-1133">Transmembrane helix</keyword>
<evidence type="ECO:0000256" key="4">
    <source>
        <dbReference type="ARBA" id="ARBA00022840"/>
    </source>
</evidence>
<dbReference type="SMART" id="SM00831">
    <property type="entry name" value="Cation_ATPase_N"/>
    <property type="match status" value="1"/>
</dbReference>
<name>A0ABT6MNL4_9GAMM</name>
<dbReference type="Proteomes" id="UP001160550">
    <property type="component" value="Unassembled WGS sequence"/>
</dbReference>
<feature type="transmembrane region" description="Helical" evidence="8">
    <location>
        <begin position="56"/>
        <end position="71"/>
    </location>
</feature>
<dbReference type="Pfam" id="PF00689">
    <property type="entry name" value="Cation_ATPase_C"/>
    <property type="match status" value="1"/>
</dbReference>
<dbReference type="SFLD" id="SFLDG00002">
    <property type="entry name" value="C1.7:_P-type_atpase_like"/>
    <property type="match status" value="1"/>
</dbReference>
<feature type="transmembrane region" description="Helical" evidence="8">
    <location>
        <begin position="788"/>
        <end position="807"/>
    </location>
</feature>
<dbReference type="InterPro" id="IPR018303">
    <property type="entry name" value="ATPase_P-typ_P_site"/>
</dbReference>
<evidence type="ECO:0000313" key="11">
    <source>
        <dbReference type="Proteomes" id="UP001160550"/>
    </source>
</evidence>
<dbReference type="Gene3D" id="2.70.150.10">
    <property type="entry name" value="Calcium-transporting ATPase, cytoplasmic transduction domain A"/>
    <property type="match status" value="1"/>
</dbReference>
<dbReference type="Pfam" id="PF00122">
    <property type="entry name" value="E1-E2_ATPase"/>
    <property type="match status" value="1"/>
</dbReference>
<feature type="transmembrane region" description="Helical" evidence="8">
    <location>
        <begin position="235"/>
        <end position="256"/>
    </location>
</feature>
<feature type="transmembrane region" description="Helical" evidence="8">
    <location>
        <begin position="77"/>
        <end position="94"/>
    </location>
</feature>
<comment type="caution">
    <text evidence="10">The sequence shown here is derived from an EMBL/GenBank/DDBJ whole genome shotgun (WGS) entry which is preliminary data.</text>
</comment>
<evidence type="ECO:0000259" key="9">
    <source>
        <dbReference type="SMART" id="SM00831"/>
    </source>
</evidence>
<gene>
    <name evidence="10" type="ORF">QF205_03645</name>
</gene>
<dbReference type="InterPro" id="IPR023299">
    <property type="entry name" value="ATPase_P-typ_cyto_dom_N"/>
</dbReference>
<keyword evidence="3" id="KW-0547">Nucleotide-binding</keyword>
<dbReference type="RefSeq" id="WP_280941377.1">
    <property type="nucleotide sequence ID" value="NZ_JARYGX010000009.1"/>
</dbReference>
<feature type="transmembrane region" description="Helical" evidence="8">
    <location>
        <begin position="730"/>
        <end position="749"/>
    </location>
</feature>
<feature type="transmembrane region" description="Helical" evidence="8">
    <location>
        <begin position="625"/>
        <end position="644"/>
    </location>
</feature>
<dbReference type="InterPro" id="IPR044492">
    <property type="entry name" value="P_typ_ATPase_HD_dom"/>
</dbReference>
<comment type="subcellular location">
    <subcellularLocation>
        <location evidence="1">Membrane</location>
        <topology evidence="1">Multi-pass membrane protein</topology>
    </subcellularLocation>
</comment>
<dbReference type="SUPFAM" id="SSF81653">
    <property type="entry name" value="Calcium ATPase, transduction domain A"/>
    <property type="match status" value="1"/>
</dbReference>
<evidence type="ECO:0000256" key="2">
    <source>
        <dbReference type="ARBA" id="ARBA00022692"/>
    </source>
</evidence>
<reference evidence="10" key="2">
    <citation type="submission" date="2023-04" db="EMBL/GenBank/DDBJ databases">
        <authorList>
            <person name="Sun J.-Q."/>
        </authorList>
    </citation>
    <scope>NUCLEOTIDE SEQUENCE</scope>
    <source>
        <strain evidence="10">CC-YY355</strain>
    </source>
</reference>
<dbReference type="InterPro" id="IPR006068">
    <property type="entry name" value="ATPase_P-typ_cation-transptr_C"/>
</dbReference>
<protein>
    <submittedName>
        <fullName evidence="10">Cation-transporting P-type ATPase</fullName>
    </submittedName>
</protein>
<dbReference type="PROSITE" id="PS00154">
    <property type="entry name" value="ATPASE_E1_E2"/>
    <property type="match status" value="1"/>
</dbReference>
<reference evidence="10" key="1">
    <citation type="journal article" date="2007" name="Int. J. Syst. Evol. Microbiol.">
        <title>Luteimonas composti sp. nov., a moderately thermophilic bacterium isolated from food waste.</title>
        <authorList>
            <person name="Young C.C."/>
            <person name="Kampfer P."/>
            <person name="Chen W.M."/>
            <person name="Yen W.S."/>
            <person name="Arun A.B."/>
            <person name="Lai W.A."/>
            <person name="Shen F.T."/>
            <person name="Rekha P.D."/>
            <person name="Lin K.Y."/>
            <person name="Chou J.H."/>
        </authorList>
    </citation>
    <scope>NUCLEOTIDE SEQUENCE</scope>
    <source>
        <strain evidence="10">CC-YY355</strain>
    </source>
</reference>
<dbReference type="NCBIfam" id="TIGR01494">
    <property type="entry name" value="ATPase_P-type"/>
    <property type="match status" value="2"/>
</dbReference>
<feature type="transmembrane region" description="Helical" evidence="8">
    <location>
        <begin position="697"/>
        <end position="718"/>
    </location>
</feature>
<organism evidence="10 11">
    <name type="scientific">Luteimonas composti</name>
    <dbReference type="NCBI Taxonomy" id="398257"/>
    <lineage>
        <taxon>Bacteria</taxon>
        <taxon>Pseudomonadati</taxon>
        <taxon>Pseudomonadota</taxon>
        <taxon>Gammaproteobacteria</taxon>
        <taxon>Lysobacterales</taxon>
        <taxon>Lysobacteraceae</taxon>
        <taxon>Luteimonas</taxon>
    </lineage>
</organism>
<dbReference type="InterPro" id="IPR004014">
    <property type="entry name" value="ATPase_P-typ_cation-transptr_N"/>
</dbReference>
<feature type="transmembrane region" description="Helical" evidence="8">
    <location>
        <begin position="756"/>
        <end position="776"/>
    </location>
</feature>
<evidence type="ECO:0000313" key="10">
    <source>
        <dbReference type="EMBL" id="MDH7452176.1"/>
    </source>
</evidence>
<dbReference type="InterPro" id="IPR036412">
    <property type="entry name" value="HAD-like_sf"/>
</dbReference>
<feature type="transmembrane region" description="Helical" evidence="8">
    <location>
        <begin position="650"/>
        <end position="671"/>
    </location>
</feature>
<dbReference type="SUPFAM" id="SSF56784">
    <property type="entry name" value="HAD-like"/>
    <property type="match status" value="1"/>
</dbReference>
<dbReference type="InterPro" id="IPR059000">
    <property type="entry name" value="ATPase_P-type_domA"/>
</dbReference>
<dbReference type="PRINTS" id="PR00120">
    <property type="entry name" value="HATPASE"/>
</dbReference>
<feature type="transmembrane region" description="Helical" evidence="8">
    <location>
        <begin position="268"/>
        <end position="293"/>
    </location>
</feature>
<sequence length="826" mass="86517">MHAKIPWERLEGLLGTDEGLSEAEAGLRRARHGRNDIVEAAPPTWWMLARDTLRDPMLWFLLGTAALFTWLGDRVEAVILLVAVVPLVGMDAYLHRRTQASTQGLASRLASSARVLRDGVWRTLPAGELVPGDLVELAAGEAIPADALVEAGDGMQVDESMLSGESLPVPKRPYRRGPEGAAPAHWVAAGTRLLAGTARLRIACTGAETLYGEIVRLAVQGTQARTPLQQAITRLVGTLLVVALAICVLLAGIRLAQGHGLVDALLSAVTLAVAALPEEFPVVFTFFLGAGVYRLARRQALVRRAVAVENIGRISCICSDKTGTMTEGRLALVHRQPATGGDGEALARLAGRACRADSGDPLDAAILALGGPQGADAPLRVHPFTEARRRETLVWADGPDAAVAVTKGAPETVLALCAMPDAERAEWRARVAGHADAGHKVIAVASRALPSFEAGAGEPDAGFAFAGLLVFADPLRPGVREAARACAEAGIRVLMVTGDHPGTARAIAREAGLGSGDPRVATMADLGPGDEALAEVDVVARAVPAQKLELVQRLQRQGEIVAVTGDGVNDAPALQAADIGIAMGGSGSQSSREVAAIVLLDDNFRTIVGAIAEGRQLFRNLQSSFAYLLMVHLPLVLSAAIVPLAGQPLLYLPIHIVWLELLIHPTALLVFQDPPPEGRMAPAGHGRRASFFGRREWAVILLAGLAVTVAVLLAYGSGVASGDEVRARTLALATLVLASTAITAILSRLASRTARVIALGSLASLVFLVQEPALAGWLHLQPLALRDWAIVSAGALASASPALLFAAHARRGGRLHPAAAPSRRLR</sequence>
<proteinExistence type="predicted"/>
<dbReference type="PANTHER" id="PTHR42861">
    <property type="entry name" value="CALCIUM-TRANSPORTING ATPASE"/>
    <property type="match status" value="1"/>
</dbReference>
<evidence type="ECO:0000256" key="8">
    <source>
        <dbReference type="SAM" id="Phobius"/>
    </source>
</evidence>
<dbReference type="Pfam" id="PF00702">
    <property type="entry name" value="Hydrolase"/>
    <property type="match status" value="1"/>
</dbReference>